<comment type="caution">
    <text evidence="1">The sequence shown here is derived from an EMBL/GenBank/DDBJ whole genome shotgun (WGS) entry which is preliminary data.</text>
</comment>
<proteinExistence type="predicted"/>
<dbReference type="InterPro" id="IPR007788">
    <property type="entry name" value="QCT"/>
</dbReference>
<sequence length="274" mass="31003">MNHQFLHTRNFIPLIFFILLISGLNSILPTDGSAQDQVTAVQEYDWRVVRVFPHDTTAFTQGFIFRDGYLYESTGRKGHSEIRKVRLETGEIIQQQPIGDEYFGEGLTAWNDHLIQLTLSSGTGFVYDVHTFERLRDFEINGEGWGLTTNGDEFIISDGSSNLRVLNPETFLEIRQVRVKHNGELVSGLNELEMVDGKIFANKLFSDEILMIDPISGEVIGIIDLERLVTGVKAKNSVSVLNGIAYDSESGRIFVTGKLWPTIFEIEIWRRDSG</sequence>
<dbReference type="Proteomes" id="UP001165366">
    <property type="component" value="Unassembled WGS sequence"/>
</dbReference>
<accession>A0ABS9KGR1</accession>
<gene>
    <name evidence="1" type="ORF">L6773_15770</name>
</gene>
<protein>
    <submittedName>
        <fullName evidence="1">Glutaminyl-peptide cyclotransferase</fullName>
    </submittedName>
</protein>
<dbReference type="PANTHER" id="PTHR31270">
    <property type="entry name" value="GLUTAMINYL-PEPTIDE CYCLOTRANSFERASE"/>
    <property type="match status" value="1"/>
</dbReference>
<dbReference type="Gene3D" id="2.130.10.10">
    <property type="entry name" value="YVTN repeat-like/Quinoprotein amine dehydrogenase"/>
    <property type="match status" value="1"/>
</dbReference>
<dbReference type="PANTHER" id="PTHR31270:SF1">
    <property type="entry name" value="GLUTAMINYL-PEPTIDE CYCLOTRANSFERASE"/>
    <property type="match status" value="1"/>
</dbReference>
<dbReference type="InterPro" id="IPR011044">
    <property type="entry name" value="Quino_amine_DH_bsu"/>
</dbReference>
<dbReference type="Pfam" id="PF05096">
    <property type="entry name" value="Glu_cyclase_2"/>
    <property type="match status" value="1"/>
</dbReference>
<evidence type="ECO:0000313" key="1">
    <source>
        <dbReference type="EMBL" id="MCG2590036.1"/>
    </source>
</evidence>
<name>A0ABS9KGR1_9BACT</name>
<keyword evidence="2" id="KW-1185">Reference proteome</keyword>
<dbReference type="SUPFAM" id="SSF50969">
    <property type="entry name" value="YVTN repeat-like/Quinoprotein amine dehydrogenase"/>
    <property type="match status" value="1"/>
</dbReference>
<reference evidence="1" key="1">
    <citation type="submission" date="2022-01" db="EMBL/GenBank/DDBJ databases">
        <authorList>
            <person name="Wang Y."/>
        </authorList>
    </citation>
    <scope>NUCLEOTIDE SEQUENCE</scope>
    <source>
        <strain evidence="1">WB101</strain>
    </source>
</reference>
<dbReference type="InterPro" id="IPR015943">
    <property type="entry name" value="WD40/YVTN_repeat-like_dom_sf"/>
</dbReference>
<organism evidence="1 2">
    <name type="scientific">Rhodohalobacter sulfatireducens</name>
    <dbReference type="NCBI Taxonomy" id="2911366"/>
    <lineage>
        <taxon>Bacteria</taxon>
        <taxon>Pseudomonadati</taxon>
        <taxon>Balneolota</taxon>
        <taxon>Balneolia</taxon>
        <taxon>Balneolales</taxon>
        <taxon>Balneolaceae</taxon>
        <taxon>Rhodohalobacter</taxon>
    </lineage>
</organism>
<reference evidence="1" key="2">
    <citation type="submission" date="2024-05" db="EMBL/GenBank/DDBJ databases">
        <title>Rhodohalobacter halophilus gen. nov., sp. nov., a moderately halophilic member of the family Balneolaceae.</title>
        <authorList>
            <person name="Xia J."/>
        </authorList>
    </citation>
    <scope>NUCLEOTIDE SEQUENCE</scope>
    <source>
        <strain evidence="1">WB101</strain>
    </source>
</reference>
<dbReference type="EMBL" id="JAKLWS010000024">
    <property type="protein sequence ID" value="MCG2590036.1"/>
    <property type="molecule type" value="Genomic_DNA"/>
</dbReference>
<evidence type="ECO:0000313" key="2">
    <source>
        <dbReference type="Proteomes" id="UP001165366"/>
    </source>
</evidence>
<dbReference type="RefSeq" id="WP_237855393.1">
    <property type="nucleotide sequence ID" value="NZ_JAKLWS010000024.1"/>
</dbReference>